<dbReference type="Proteomes" id="UP000661691">
    <property type="component" value="Unassembled WGS sequence"/>
</dbReference>
<dbReference type="SUPFAM" id="SSF47413">
    <property type="entry name" value="lambda repressor-like DNA-binding domains"/>
    <property type="match status" value="1"/>
</dbReference>
<dbReference type="SMART" id="SM00530">
    <property type="entry name" value="HTH_XRE"/>
    <property type="match status" value="1"/>
</dbReference>
<dbReference type="Gene3D" id="1.10.260.40">
    <property type="entry name" value="lambda repressor-like DNA-binding domains"/>
    <property type="match status" value="1"/>
</dbReference>
<protein>
    <submittedName>
        <fullName evidence="3">Helix-turn-helix transcriptional regulator</fullName>
    </submittedName>
</protein>
<evidence type="ECO:0000313" key="4">
    <source>
        <dbReference type="Proteomes" id="UP000661691"/>
    </source>
</evidence>
<evidence type="ECO:0000259" key="2">
    <source>
        <dbReference type="PROSITE" id="PS50943"/>
    </source>
</evidence>
<dbReference type="CDD" id="cd00093">
    <property type="entry name" value="HTH_XRE"/>
    <property type="match status" value="1"/>
</dbReference>
<accession>A0A926NC78</accession>
<dbReference type="SMART" id="SM00028">
    <property type="entry name" value="TPR"/>
    <property type="match status" value="4"/>
</dbReference>
<dbReference type="PROSITE" id="PS50943">
    <property type="entry name" value="HTH_CROC1"/>
    <property type="match status" value="1"/>
</dbReference>
<keyword evidence="1" id="KW-0238">DNA-binding</keyword>
<dbReference type="Pfam" id="PF13181">
    <property type="entry name" value="TPR_8"/>
    <property type="match status" value="1"/>
</dbReference>
<dbReference type="GO" id="GO:0003700">
    <property type="term" value="F:DNA-binding transcription factor activity"/>
    <property type="evidence" value="ECO:0007669"/>
    <property type="project" value="TreeGrafter"/>
</dbReference>
<dbReference type="Gene3D" id="1.25.40.10">
    <property type="entry name" value="Tetratricopeptide repeat domain"/>
    <property type="match status" value="1"/>
</dbReference>
<gene>
    <name evidence="3" type="ORF">IC620_12295</name>
</gene>
<name>A0A926NC78_9BACL</name>
<dbReference type="InterPro" id="IPR019734">
    <property type="entry name" value="TPR_rpt"/>
</dbReference>
<dbReference type="InterPro" id="IPR011990">
    <property type="entry name" value="TPR-like_helical_dom_sf"/>
</dbReference>
<dbReference type="SUPFAM" id="SSF48452">
    <property type="entry name" value="TPR-like"/>
    <property type="match status" value="1"/>
</dbReference>
<keyword evidence="4" id="KW-1185">Reference proteome</keyword>
<dbReference type="AlphaFoldDB" id="A0A926NC78"/>
<dbReference type="PANTHER" id="PTHR46797">
    <property type="entry name" value="HTH-TYPE TRANSCRIPTIONAL REGULATOR"/>
    <property type="match status" value="1"/>
</dbReference>
<dbReference type="GO" id="GO:0003677">
    <property type="term" value="F:DNA binding"/>
    <property type="evidence" value="ECO:0007669"/>
    <property type="project" value="UniProtKB-KW"/>
</dbReference>
<dbReference type="GO" id="GO:0005829">
    <property type="term" value="C:cytosol"/>
    <property type="evidence" value="ECO:0007669"/>
    <property type="project" value="TreeGrafter"/>
</dbReference>
<evidence type="ECO:0000256" key="1">
    <source>
        <dbReference type="ARBA" id="ARBA00023125"/>
    </source>
</evidence>
<dbReference type="PANTHER" id="PTHR46797:SF1">
    <property type="entry name" value="METHYLPHOSPHONATE SYNTHASE"/>
    <property type="match status" value="1"/>
</dbReference>
<comment type="caution">
    <text evidence="3">The sequence shown here is derived from an EMBL/GenBank/DDBJ whole genome shotgun (WGS) entry which is preliminary data.</text>
</comment>
<proteinExistence type="predicted"/>
<feature type="domain" description="HTH cro/C1-type" evidence="2">
    <location>
        <begin position="7"/>
        <end position="60"/>
    </location>
</feature>
<dbReference type="InterPro" id="IPR050807">
    <property type="entry name" value="TransReg_Diox_bact_type"/>
</dbReference>
<reference evidence="3" key="1">
    <citation type="submission" date="2020-09" db="EMBL/GenBank/DDBJ databases">
        <title>A novel bacterium of genus Hazenella, isolated from South China Sea.</title>
        <authorList>
            <person name="Huang H."/>
            <person name="Mo K."/>
            <person name="Hu Y."/>
        </authorList>
    </citation>
    <scope>NUCLEOTIDE SEQUENCE</scope>
    <source>
        <strain evidence="3">IB182357</strain>
    </source>
</reference>
<dbReference type="InterPro" id="IPR001387">
    <property type="entry name" value="Cro/C1-type_HTH"/>
</dbReference>
<dbReference type="RefSeq" id="WP_191142328.1">
    <property type="nucleotide sequence ID" value="NZ_JACXAH010000018.1"/>
</dbReference>
<sequence>MEMGKVLKYYRLKRGLSQEEVAKSIVSPSYLSRIENNKTTVEKETLLLLFQRVGVEYDKIQSDEEKIKNILHLWEKNLLDNKKEECKQIDLKLHDLIHPFTNLQLQSEYHIKKVRTAIILDEYDHLDNSIKFINDCYETLSPRNRFFYFKHLGEYYWVMKRPGKAKEYFEKGLAEYSSIHLSELEQADLYFLYALVLYVFQKETLSFSYAQSALTIYQNNYKSRQCLKVHIHIGICFSNRGDVHSAFTNFAKARTLAKEINDHEHLGVVYYNFAKTYLLKQELSLSIKYIKEAMKYKEQTTLSYFSSLVLLLFVYKKNNNTRECLKELNYHLKIVEQLPQEDVVTKEFWFFYLLLNANEKELEIYVKKEFLPTLKKYRKNKEVEMYSRLLAEYYEKKGRYKKAISFYKLALNYATFLVIDE</sequence>
<dbReference type="Pfam" id="PF01381">
    <property type="entry name" value="HTH_3"/>
    <property type="match status" value="1"/>
</dbReference>
<evidence type="ECO:0000313" key="3">
    <source>
        <dbReference type="EMBL" id="MBD1373135.1"/>
    </source>
</evidence>
<organism evidence="3 4">
    <name type="scientific">Polycladospora coralii</name>
    <dbReference type="NCBI Taxonomy" id="2771432"/>
    <lineage>
        <taxon>Bacteria</taxon>
        <taxon>Bacillati</taxon>
        <taxon>Bacillota</taxon>
        <taxon>Bacilli</taxon>
        <taxon>Bacillales</taxon>
        <taxon>Thermoactinomycetaceae</taxon>
        <taxon>Polycladospora</taxon>
    </lineage>
</organism>
<dbReference type="InterPro" id="IPR010982">
    <property type="entry name" value="Lambda_DNA-bd_dom_sf"/>
</dbReference>
<dbReference type="EMBL" id="JACXAH010000018">
    <property type="protein sequence ID" value="MBD1373135.1"/>
    <property type="molecule type" value="Genomic_DNA"/>
</dbReference>